<dbReference type="Pfam" id="PF00561">
    <property type="entry name" value="Abhydrolase_1"/>
    <property type="match status" value="1"/>
</dbReference>
<dbReference type="InterPro" id="IPR000073">
    <property type="entry name" value="AB_hydrolase_1"/>
</dbReference>
<dbReference type="InterPro" id="IPR050266">
    <property type="entry name" value="AB_hydrolase_sf"/>
</dbReference>
<accession>A0ABM1MXK4</accession>
<dbReference type="Gene3D" id="3.40.50.1820">
    <property type="entry name" value="alpha/beta hydrolase"/>
    <property type="match status" value="1"/>
</dbReference>
<dbReference type="PRINTS" id="PR00111">
    <property type="entry name" value="ABHYDROLASE"/>
</dbReference>
<name>A0ABM1MXK4_NICVS</name>
<dbReference type="SUPFAM" id="SSF53474">
    <property type="entry name" value="alpha/beta-Hydrolases"/>
    <property type="match status" value="1"/>
</dbReference>
<keyword evidence="4" id="KW-1185">Reference proteome</keyword>
<comment type="similarity">
    <text evidence="1">Belongs to the AB hydrolase superfamily.</text>
</comment>
<sequence length="317" mass="35807">MSANNTNGFRVDDTQGHYEEVKIPVPWGHIAGKWWGSKDQQPVLAIHGWQDNAGTFDNLAPHLVKANLSVLCLDMPGHGYSSHYPPGLFYYIFWDGVHVLRRVVKHYKWSSVKLLGHSMGGAISFLYAAFYPEEVDCYVALDIASPAVRDSNKMYNVTAGAVDRFLKYEGFDSGTAPTYRYKQMLEIVVEGYEGSVTEESCHVLMRRGTRSDNECCDQYTFTRDPRLKLCALGTMDINQAVDLARRVKCRVMNVRAVHSHTHSDPGYYDKVLDVVEKNARVLVRVNVDGTHHVHLNNAERVAGHVVDFLLDEDDDLI</sequence>
<proteinExistence type="inferred from homology"/>
<dbReference type="Proteomes" id="UP000695000">
    <property type="component" value="Unplaced"/>
</dbReference>
<dbReference type="GO" id="GO:0016787">
    <property type="term" value="F:hydrolase activity"/>
    <property type="evidence" value="ECO:0007669"/>
    <property type="project" value="UniProtKB-KW"/>
</dbReference>
<feature type="domain" description="AB hydrolase-1" evidence="3">
    <location>
        <begin position="42"/>
        <end position="149"/>
    </location>
</feature>
<dbReference type="InterPro" id="IPR029058">
    <property type="entry name" value="AB_hydrolase_fold"/>
</dbReference>
<protein>
    <submittedName>
        <fullName evidence="5">Probable serine hydrolase</fullName>
    </submittedName>
</protein>
<gene>
    <name evidence="5" type="primary">LOC108564716</name>
</gene>
<evidence type="ECO:0000259" key="3">
    <source>
        <dbReference type="Pfam" id="PF00561"/>
    </source>
</evidence>
<reference evidence="5" key="1">
    <citation type="submission" date="2025-08" db="UniProtKB">
        <authorList>
            <consortium name="RefSeq"/>
        </authorList>
    </citation>
    <scope>IDENTIFICATION</scope>
    <source>
        <tissue evidence="5">Whole Larva</tissue>
    </source>
</reference>
<dbReference type="RefSeq" id="XP_017779304.1">
    <property type="nucleotide sequence ID" value="XM_017923815.1"/>
</dbReference>
<evidence type="ECO:0000313" key="5">
    <source>
        <dbReference type="RefSeq" id="XP_017779304.1"/>
    </source>
</evidence>
<evidence type="ECO:0000313" key="4">
    <source>
        <dbReference type="Proteomes" id="UP000695000"/>
    </source>
</evidence>
<keyword evidence="2 5" id="KW-0378">Hydrolase</keyword>
<evidence type="ECO:0000256" key="2">
    <source>
        <dbReference type="ARBA" id="ARBA00022801"/>
    </source>
</evidence>
<dbReference type="GeneID" id="108564716"/>
<organism evidence="4 5">
    <name type="scientific">Nicrophorus vespilloides</name>
    <name type="common">Boreal carrion beetle</name>
    <dbReference type="NCBI Taxonomy" id="110193"/>
    <lineage>
        <taxon>Eukaryota</taxon>
        <taxon>Metazoa</taxon>
        <taxon>Ecdysozoa</taxon>
        <taxon>Arthropoda</taxon>
        <taxon>Hexapoda</taxon>
        <taxon>Insecta</taxon>
        <taxon>Pterygota</taxon>
        <taxon>Neoptera</taxon>
        <taxon>Endopterygota</taxon>
        <taxon>Coleoptera</taxon>
        <taxon>Polyphaga</taxon>
        <taxon>Staphyliniformia</taxon>
        <taxon>Silphidae</taxon>
        <taxon>Nicrophorinae</taxon>
        <taxon>Nicrophorus</taxon>
    </lineage>
</organism>
<dbReference type="PANTHER" id="PTHR43798">
    <property type="entry name" value="MONOACYLGLYCEROL LIPASE"/>
    <property type="match status" value="1"/>
</dbReference>
<evidence type="ECO:0000256" key="1">
    <source>
        <dbReference type="ARBA" id="ARBA00008645"/>
    </source>
</evidence>
<dbReference type="PANTHER" id="PTHR43798:SF14">
    <property type="entry name" value="SERINE HYDROLASE-LIKE PROTEIN DDB_G0286239"/>
    <property type="match status" value="1"/>
</dbReference>